<protein>
    <submittedName>
        <fullName evidence="4">Uncharacterized protein</fullName>
    </submittedName>
</protein>
<dbReference type="AlphaFoldDB" id="A0A5E4MAY1"/>
<name>A0A5E4MAY1_9HEMI</name>
<dbReference type="OrthoDB" id="8382309at2759"/>
<keyword evidence="3" id="KW-0812">Transmembrane</keyword>
<dbReference type="EMBL" id="CABPRJ010000168">
    <property type="protein sequence ID" value="VVC27527.1"/>
    <property type="molecule type" value="Genomic_DNA"/>
</dbReference>
<dbReference type="Proteomes" id="UP000325440">
    <property type="component" value="Unassembled WGS sequence"/>
</dbReference>
<keyword evidence="5" id="KW-1185">Reference proteome</keyword>
<accession>A0A5E4MAY1</accession>
<feature type="transmembrane region" description="Helical" evidence="3">
    <location>
        <begin position="36"/>
        <end position="55"/>
    </location>
</feature>
<evidence type="ECO:0000256" key="1">
    <source>
        <dbReference type="SAM" id="Coils"/>
    </source>
</evidence>
<keyword evidence="1" id="KW-0175">Coiled coil</keyword>
<evidence type="ECO:0000313" key="5">
    <source>
        <dbReference type="Proteomes" id="UP000325440"/>
    </source>
</evidence>
<feature type="compositionally biased region" description="Polar residues" evidence="2">
    <location>
        <begin position="836"/>
        <end position="846"/>
    </location>
</feature>
<sequence>MPSVAECAEGKNFAKEQIVMMLLIIGCSLSKKYRTVGLLSLSFLFGYIVHSFLSFQEKKGDYVKMYNEVKVMLEQEVKKNTASVEIGYIQSIAGKVDHVEFDYHVRHLANMEEKKFLQYKEDIRKEYENTFFQKQEVEKFLSYVEYVREPKNEELYASKLQNIRELYARAKDKRTKDSFLKDFLKHEKEKEQGYRSIEDDMAELMYAYDKGIYELQKVNHDKKTETYENLFTFTKGLLWKVIPIKSGKDLLNDWLNKEKMMNVMYKRVRDISNDSTLEEGLRSLNLLHYVDDIDGLAKVCKKPFVKIHTDKNDHERAREIFEKTYMVYRAVKSIITVYEVYYIGSIFCDLREFLGYGLYEITDEGVAQHILSIEETRSVFLEFRLKECDEYKELINATRDKILESFRRLIEVENELLDDNKNEDLKNEKQKIEEEQETLLKGLISGLEKLEKCYGPIKESFDIEITKRKVQMNTPFERYTNTKYIENLERKLEACKKEEQDVKDSIFKLKATTSRMLFKEVKKRKWEILCYAVVSIASILFHVPYLALPFLAVPIFGTTTSSIGSYKKNMEKLLRNETRHDYVGEYKKLHDELTHKSVVLDEIKKFFGKERNKNELKKEEEKLRSRFKIQSEMQVNSKKDLNDEKERRKAQREEIEFSKADLAQLKHETAMERAEKERAKAGSEALMLLYEKAYELGICINEVRRNQGVKEYLKHKCILLVLNLEFEKKCKEIYKNYKELEGELAERRAINEEGMSKLEELVNEFNRLNKNFIKRKKEENEFVEGNSQFENEAFNKLEANIVEETKQVRIAAEQERQILLKEKSIVEEIIKQLQMQTSPSAFSSVNREPVAGSSRQK</sequence>
<organism evidence="4 5">
    <name type="scientific">Cinara cedri</name>
    <dbReference type="NCBI Taxonomy" id="506608"/>
    <lineage>
        <taxon>Eukaryota</taxon>
        <taxon>Metazoa</taxon>
        <taxon>Ecdysozoa</taxon>
        <taxon>Arthropoda</taxon>
        <taxon>Hexapoda</taxon>
        <taxon>Insecta</taxon>
        <taxon>Pterygota</taxon>
        <taxon>Neoptera</taxon>
        <taxon>Paraneoptera</taxon>
        <taxon>Hemiptera</taxon>
        <taxon>Sternorrhyncha</taxon>
        <taxon>Aphidomorpha</taxon>
        <taxon>Aphidoidea</taxon>
        <taxon>Aphididae</taxon>
        <taxon>Lachninae</taxon>
        <taxon>Cinara</taxon>
    </lineage>
</organism>
<gene>
    <name evidence="4" type="ORF">CINCED_3A006138</name>
</gene>
<feature type="coiled-coil region" evidence="1">
    <location>
        <begin position="641"/>
        <end position="668"/>
    </location>
</feature>
<keyword evidence="3" id="KW-0472">Membrane</keyword>
<feature type="region of interest" description="Disordered" evidence="2">
    <location>
        <begin position="836"/>
        <end position="857"/>
    </location>
</feature>
<proteinExistence type="predicted"/>
<evidence type="ECO:0000256" key="3">
    <source>
        <dbReference type="SAM" id="Phobius"/>
    </source>
</evidence>
<feature type="transmembrane region" description="Helical" evidence="3">
    <location>
        <begin position="528"/>
        <end position="552"/>
    </location>
</feature>
<evidence type="ECO:0000313" key="4">
    <source>
        <dbReference type="EMBL" id="VVC27527.1"/>
    </source>
</evidence>
<evidence type="ECO:0000256" key="2">
    <source>
        <dbReference type="SAM" id="MobiDB-lite"/>
    </source>
</evidence>
<feature type="coiled-coil region" evidence="1">
    <location>
        <begin position="723"/>
        <end position="822"/>
    </location>
</feature>
<keyword evidence="3" id="KW-1133">Transmembrane helix</keyword>
<reference evidence="4 5" key="1">
    <citation type="submission" date="2019-08" db="EMBL/GenBank/DDBJ databases">
        <authorList>
            <person name="Alioto T."/>
            <person name="Alioto T."/>
            <person name="Gomez Garrido J."/>
        </authorList>
    </citation>
    <scope>NUCLEOTIDE SEQUENCE [LARGE SCALE GENOMIC DNA]</scope>
</reference>